<accession>A0A2W5WKB1</accession>
<evidence type="ECO:0000313" key="2">
    <source>
        <dbReference type="Proteomes" id="UP000248783"/>
    </source>
</evidence>
<gene>
    <name evidence="1" type="ORF">DNL40_16110</name>
</gene>
<sequence>MRVVVAVLAVGVALSSLTVREGRQYDGNSNNGDKSFTVGAVDRAWEKSPTGGREAKKPALPAEKFFRQTPTYCALRTLDDMGFPLVNPS</sequence>
<dbReference type="Proteomes" id="UP000248783">
    <property type="component" value="Unassembled WGS sequence"/>
</dbReference>
<name>A0A2W5WKB1_9MICO</name>
<evidence type="ECO:0000313" key="1">
    <source>
        <dbReference type="EMBL" id="PZR51502.1"/>
    </source>
</evidence>
<keyword evidence="2" id="KW-1185">Reference proteome</keyword>
<dbReference type="EMBL" id="QKWH01000027">
    <property type="protein sequence ID" value="PZR51502.1"/>
    <property type="molecule type" value="Genomic_DNA"/>
</dbReference>
<dbReference type="RefSeq" id="WP_146252121.1">
    <property type="nucleotide sequence ID" value="NZ_QKWH01000027.1"/>
</dbReference>
<organism evidence="1 2">
    <name type="scientific">Xylanimonas oleitrophica</name>
    <dbReference type="NCBI Taxonomy" id="2607479"/>
    <lineage>
        <taxon>Bacteria</taxon>
        <taxon>Bacillati</taxon>
        <taxon>Actinomycetota</taxon>
        <taxon>Actinomycetes</taxon>
        <taxon>Micrococcales</taxon>
        <taxon>Promicromonosporaceae</taxon>
        <taxon>Xylanimonas</taxon>
    </lineage>
</organism>
<reference evidence="1 2" key="1">
    <citation type="submission" date="2018-06" db="EMBL/GenBank/DDBJ databases">
        <title>Whole genome sequencing of a novel hydrocarbon degrading bacterial strain, PW21 isolated from oil contaminated produced water sample.</title>
        <authorList>
            <person name="Nagkirti P."/>
            <person name="Shaikh A."/>
            <person name="Gowdaman V."/>
            <person name="Engineer A.E."/>
            <person name="Dagar S."/>
            <person name="Dhakephalkar P.K."/>
        </authorList>
    </citation>
    <scope>NUCLEOTIDE SEQUENCE [LARGE SCALE GENOMIC DNA]</scope>
    <source>
        <strain evidence="1 2">PW21</strain>
    </source>
</reference>
<comment type="caution">
    <text evidence="1">The sequence shown here is derived from an EMBL/GenBank/DDBJ whole genome shotgun (WGS) entry which is preliminary data.</text>
</comment>
<feature type="non-terminal residue" evidence="1">
    <location>
        <position position="89"/>
    </location>
</feature>
<dbReference type="AlphaFoldDB" id="A0A2W5WKB1"/>
<proteinExistence type="predicted"/>
<protein>
    <submittedName>
        <fullName evidence="1">Uncharacterized protein</fullName>
    </submittedName>
</protein>